<sequence length="134" mass="14585">MADKWTFVWLVAASVTVLTMTGCSPADGFSDLQRAPRAEDAIPSGLPDYALDGFDTDSVRFVGVVDDTRLYLARGRDLPVCLLAYRAAAEWQGACGSNMTTMKSAGFEVMIVQDGMPNREGWSKAGENIRIKDQ</sequence>
<dbReference type="PROSITE" id="PS51257">
    <property type="entry name" value="PROKAR_LIPOPROTEIN"/>
    <property type="match status" value="1"/>
</dbReference>
<accession>A0A4R9BB27</accession>
<reference evidence="1 2" key="1">
    <citation type="submission" date="2019-03" db="EMBL/GenBank/DDBJ databases">
        <title>Genomics of glacier-inhabiting Cryobacterium strains.</title>
        <authorList>
            <person name="Liu Q."/>
            <person name="Xin Y.-H."/>
        </authorList>
    </citation>
    <scope>NUCLEOTIDE SEQUENCE [LARGE SCALE GENOMIC DNA]</scope>
    <source>
        <strain evidence="1 2">Hh4</strain>
    </source>
</reference>
<gene>
    <name evidence="1" type="ORF">E3T48_07375</name>
</gene>
<dbReference type="EMBL" id="SOHH01000061">
    <property type="protein sequence ID" value="TFD78253.1"/>
    <property type="molecule type" value="Genomic_DNA"/>
</dbReference>
<evidence type="ECO:0000313" key="2">
    <source>
        <dbReference type="Proteomes" id="UP000298313"/>
    </source>
</evidence>
<proteinExistence type="predicted"/>
<protein>
    <recommendedName>
        <fullName evidence="3">Lipoprotein</fullName>
    </recommendedName>
</protein>
<dbReference type="RefSeq" id="WP_134523316.1">
    <property type="nucleotide sequence ID" value="NZ_SOHH01000061.1"/>
</dbReference>
<name>A0A4R9BB27_9MICO</name>
<evidence type="ECO:0008006" key="3">
    <source>
        <dbReference type="Google" id="ProtNLM"/>
    </source>
</evidence>
<dbReference type="OrthoDB" id="5113452at2"/>
<organism evidence="1 2">
    <name type="scientific">Cryobacterium fucosi</name>
    <dbReference type="NCBI Taxonomy" id="1259157"/>
    <lineage>
        <taxon>Bacteria</taxon>
        <taxon>Bacillati</taxon>
        <taxon>Actinomycetota</taxon>
        <taxon>Actinomycetes</taxon>
        <taxon>Micrococcales</taxon>
        <taxon>Microbacteriaceae</taxon>
        <taxon>Cryobacterium</taxon>
    </lineage>
</organism>
<comment type="caution">
    <text evidence="1">The sequence shown here is derived from an EMBL/GenBank/DDBJ whole genome shotgun (WGS) entry which is preliminary data.</text>
</comment>
<keyword evidence="2" id="KW-1185">Reference proteome</keyword>
<dbReference type="Proteomes" id="UP000298313">
    <property type="component" value="Unassembled WGS sequence"/>
</dbReference>
<dbReference type="AlphaFoldDB" id="A0A4R9BB27"/>
<evidence type="ECO:0000313" key="1">
    <source>
        <dbReference type="EMBL" id="TFD78253.1"/>
    </source>
</evidence>